<comment type="caution">
    <text evidence="1">The sequence shown here is derived from an EMBL/GenBank/DDBJ whole genome shotgun (WGS) entry which is preliminary data.</text>
</comment>
<dbReference type="AlphaFoldDB" id="A0AAD7M6H9"/>
<protein>
    <submittedName>
        <fullName evidence="1">Uncharacterized protein</fullName>
    </submittedName>
</protein>
<evidence type="ECO:0000313" key="1">
    <source>
        <dbReference type="EMBL" id="KAJ7703722.1"/>
    </source>
</evidence>
<organism evidence="1 2">
    <name type="scientific">Mycena rosella</name>
    <name type="common">Pink bonnet</name>
    <name type="synonym">Agaricus rosellus</name>
    <dbReference type="NCBI Taxonomy" id="1033263"/>
    <lineage>
        <taxon>Eukaryota</taxon>
        <taxon>Fungi</taxon>
        <taxon>Dikarya</taxon>
        <taxon>Basidiomycota</taxon>
        <taxon>Agaricomycotina</taxon>
        <taxon>Agaricomycetes</taxon>
        <taxon>Agaricomycetidae</taxon>
        <taxon>Agaricales</taxon>
        <taxon>Marasmiineae</taxon>
        <taxon>Mycenaceae</taxon>
        <taxon>Mycena</taxon>
    </lineage>
</organism>
<gene>
    <name evidence="1" type="ORF">B0H17DRAFT_1127326</name>
</gene>
<dbReference type="EMBL" id="JARKIE010000012">
    <property type="protein sequence ID" value="KAJ7703722.1"/>
    <property type="molecule type" value="Genomic_DNA"/>
</dbReference>
<keyword evidence="2" id="KW-1185">Reference proteome</keyword>
<dbReference type="Proteomes" id="UP001221757">
    <property type="component" value="Unassembled WGS sequence"/>
</dbReference>
<evidence type="ECO:0000313" key="2">
    <source>
        <dbReference type="Proteomes" id="UP001221757"/>
    </source>
</evidence>
<reference evidence="1" key="1">
    <citation type="submission" date="2023-03" db="EMBL/GenBank/DDBJ databases">
        <title>Massive genome expansion in bonnet fungi (Mycena s.s.) driven by repeated elements and novel gene families across ecological guilds.</title>
        <authorList>
            <consortium name="Lawrence Berkeley National Laboratory"/>
            <person name="Harder C.B."/>
            <person name="Miyauchi S."/>
            <person name="Viragh M."/>
            <person name="Kuo A."/>
            <person name="Thoen E."/>
            <person name="Andreopoulos B."/>
            <person name="Lu D."/>
            <person name="Skrede I."/>
            <person name="Drula E."/>
            <person name="Henrissat B."/>
            <person name="Morin E."/>
            <person name="Kohler A."/>
            <person name="Barry K."/>
            <person name="LaButti K."/>
            <person name="Morin E."/>
            <person name="Salamov A."/>
            <person name="Lipzen A."/>
            <person name="Mereny Z."/>
            <person name="Hegedus B."/>
            <person name="Baldrian P."/>
            <person name="Stursova M."/>
            <person name="Weitz H."/>
            <person name="Taylor A."/>
            <person name="Grigoriev I.V."/>
            <person name="Nagy L.G."/>
            <person name="Martin F."/>
            <person name="Kauserud H."/>
        </authorList>
    </citation>
    <scope>NUCLEOTIDE SEQUENCE</scope>
    <source>
        <strain evidence="1">CBHHK067</strain>
    </source>
</reference>
<proteinExistence type="predicted"/>
<name>A0AAD7M6H9_MYCRO</name>
<accession>A0AAD7M6H9</accession>
<sequence length="267" mass="29236">MSSTKASCFIGIHKAPPNLTRAEFEAKMSQNTQMNQHISSVGLPVPAPTVVMSAEYEVRCLVFYNPLAEINYVIESGPSRRGAVVRLPTAQYFFSHFSQMLKDPALQKLLAEADNFGFRKGATAFAADIITKVETPGVTAGTNVVAVFHRPPHLSAERFAKQMEELMDKVIALPIRDRFSSYSLWLQNDAVDKQLQALGYPAPEPLVVVRVGSAIFEHSEVGRLGTEGMRDFGFHKDSADPATSCCFSADVSTKIDNRGSRAAVPKL</sequence>